<dbReference type="Proteomes" id="UP000776983">
    <property type="component" value="Unassembled WGS sequence"/>
</dbReference>
<name>A0ABS8CEZ2_9BURK</name>
<keyword evidence="2" id="KW-1185">Reference proteome</keyword>
<protein>
    <submittedName>
        <fullName evidence="1">Uncharacterized protein</fullName>
    </submittedName>
</protein>
<organism evidence="1 2">
    <name type="scientific">Mesopusillimonas faecipullorum</name>
    <dbReference type="NCBI Taxonomy" id="2755040"/>
    <lineage>
        <taxon>Bacteria</taxon>
        <taxon>Pseudomonadati</taxon>
        <taxon>Pseudomonadota</taxon>
        <taxon>Betaproteobacteria</taxon>
        <taxon>Burkholderiales</taxon>
        <taxon>Alcaligenaceae</taxon>
        <taxon>Mesopusillimonas</taxon>
    </lineage>
</organism>
<dbReference type="RefSeq" id="WP_226955043.1">
    <property type="nucleotide sequence ID" value="NZ_JACDXW010000007.1"/>
</dbReference>
<accession>A0ABS8CEZ2</accession>
<evidence type="ECO:0000313" key="2">
    <source>
        <dbReference type="Proteomes" id="UP000776983"/>
    </source>
</evidence>
<evidence type="ECO:0000313" key="1">
    <source>
        <dbReference type="EMBL" id="MCB5364627.1"/>
    </source>
</evidence>
<comment type="caution">
    <text evidence="1">The sequence shown here is derived from an EMBL/GenBank/DDBJ whole genome shotgun (WGS) entry which is preliminary data.</text>
</comment>
<reference evidence="1 2" key="1">
    <citation type="submission" date="2020-07" db="EMBL/GenBank/DDBJ databases">
        <title>Pusillimonas sp. nov., isolated from poultry manure in Taiwan.</title>
        <authorList>
            <person name="Lin S.-Y."/>
            <person name="Tang Y.-S."/>
            <person name="Young C.-C."/>
        </authorList>
    </citation>
    <scope>NUCLEOTIDE SEQUENCE [LARGE SCALE GENOMIC DNA]</scope>
    <source>
        <strain evidence="1 2">CC-YST705</strain>
    </source>
</reference>
<gene>
    <name evidence="1" type="ORF">H0484_12800</name>
</gene>
<sequence length="214" mass="22522">MSWRLILVTLIAAAGFSAWLGLRLGDWLVAHGPLINAETQVAAASAPTQVLDADGRPYTAQPPQPLLNGRLAVPETLAPITWEINPEALNETLNNPLIATATTSISLYQAQQLAGQGEGGLAGIADVGDLLGALRGGNVPLQPIEVPGVTSIQQQAPSTGSTSQAWQADLQRALNACQASSFFDRPSCLWAARNQYCGANNAWGLIEDCPARNF</sequence>
<proteinExistence type="predicted"/>
<dbReference type="EMBL" id="JACDXW010000007">
    <property type="protein sequence ID" value="MCB5364627.1"/>
    <property type="molecule type" value="Genomic_DNA"/>
</dbReference>